<dbReference type="GeneID" id="93162061"/>
<sequence length="275" mass="30243">MYRFLILGGDPRQLYMARFLKQAGHEISLYYETDLSFSLQEAMEHSHIILCPVPFTKDQKNIHSHNRLSGLEIERFLQHLRQGHVLFGGNIPAAVKEHCVSAGVPFYDFMKMDEVACKNAVATAEGAIAEAISLSPMNLHQSNCLVTGWGRCAEALAAKLKGMDARVTVAGRCKDKLAHAFCHGYDTLLLEDLDPHIHTFDFIFNTIPAMVLDAPLAMGIQPDAVVIDIASAPGGVDFDTCRKHAVRAKLCPGLPGIYSPMTSARILCQAVMDHL</sequence>
<organism evidence="2 3">
    <name type="scientific">[Clostridium] citroniae WAL-19142</name>
    <dbReference type="NCBI Taxonomy" id="742734"/>
    <lineage>
        <taxon>Bacteria</taxon>
        <taxon>Bacillati</taxon>
        <taxon>Bacillota</taxon>
        <taxon>Clostridia</taxon>
        <taxon>Lachnospirales</taxon>
        <taxon>Lachnospiraceae</taxon>
        <taxon>Enterocloster</taxon>
    </lineage>
</organism>
<dbReference type="InterPro" id="IPR036291">
    <property type="entry name" value="NAD(P)-bd_dom_sf"/>
</dbReference>
<dbReference type="SUPFAM" id="SSF51735">
    <property type="entry name" value="NAD(P)-binding Rossmann-fold domains"/>
    <property type="match status" value="1"/>
</dbReference>
<evidence type="ECO:0000259" key="1">
    <source>
        <dbReference type="Pfam" id="PF16924"/>
    </source>
</evidence>
<dbReference type="EMBL" id="ADLK01000019">
    <property type="protein sequence ID" value="KMW19990.1"/>
    <property type="molecule type" value="Genomic_DNA"/>
</dbReference>
<dbReference type="NCBIfam" id="NF006162">
    <property type="entry name" value="PRK08306.1"/>
    <property type="match status" value="1"/>
</dbReference>
<protein>
    <recommendedName>
        <fullName evidence="1">Dipicolinate synthase subunit A N-terminal domain-containing protein</fullName>
    </recommendedName>
</protein>
<dbReference type="Gene3D" id="3.40.50.720">
    <property type="entry name" value="NAD(P)-binding Rossmann-like Domain"/>
    <property type="match status" value="1"/>
</dbReference>
<dbReference type="AlphaFoldDB" id="A0A0J9EVU7"/>
<reference evidence="2 3" key="1">
    <citation type="submission" date="2011-04" db="EMBL/GenBank/DDBJ databases">
        <title>The Genome Sequence of Clostridium citroniae WAL-19142.</title>
        <authorList>
            <consortium name="The Broad Institute Genome Sequencing Platform"/>
            <person name="Earl A."/>
            <person name="Ward D."/>
            <person name="Feldgarden M."/>
            <person name="Gevers D."/>
            <person name="Warren Y.A."/>
            <person name="Tyrrell K.L."/>
            <person name="Citron D.M."/>
            <person name="Goldstein E.J."/>
            <person name="Daigneault M."/>
            <person name="Allen-Vercoe E."/>
            <person name="Young S.K."/>
            <person name="Zeng Q."/>
            <person name="Gargeya S."/>
            <person name="Fitzgerald M."/>
            <person name="Haas B."/>
            <person name="Abouelleil A."/>
            <person name="Alvarado L."/>
            <person name="Arachchi H.M."/>
            <person name="Berlin A."/>
            <person name="Brown A."/>
            <person name="Chapman S.B."/>
            <person name="Chen Z."/>
            <person name="Dunbar C."/>
            <person name="Freedman E."/>
            <person name="Gearin G."/>
            <person name="Gellesch M."/>
            <person name="Goldberg J."/>
            <person name="Griggs A."/>
            <person name="Gujja S."/>
            <person name="Heilman E.R."/>
            <person name="Heiman D."/>
            <person name="Howarth C."/>
            <person name="Larson L."/>
            <person name="Lui A."/>
            <person name="MacDonald P.J."/>
            <person name="Mehta T."/>
            <person name="Montmayeur A."/>
            <person name="Murphy C."/>
            <person name="Neiman D."/>
            <person name="Pearson M."/>
            <person name="Priest M."/>
            <person name="Roberts A."/>
            <person name="Saif S."/>
            <person name="Shea T."/>
            <person name="Shenoy N."/>
            <person name="Sisk P."/>
            <person name="Stolte C."/>
            <person name="Sykes S."/>
            <person name="White J."/>
            <person name="Yandava C."/>
            <person name="Wortman J."/>
            <person name="Nusbaum C."/>
            <person name="Birren B."/>
        </authorList>
    </citation>
    <scope>NUCLEOTIDE SEQUENCE [LARGE SCALE GENOMIC DNA]</scope>
    <source>
        <strain evidence="2 3">WAL-19142</strain>
    </source>
</reference>
<dbReference type="RefSeq" id="WP_007860300.1">
    <property type="nucleotide sequence ID" value="NZ_KQ235877.1"/>
</dbReference>
<evidence type="ECO:0000313" key="3">
    <source>
        <dbReference type="Proteomes" id="UP000037392"/>
    </source>
</evidence>
<proteinExistence type="predicted"/>
<dbReference type="Pfam" id="PF16924">
    <property type="entry name" value="DpaA_N"/>
    <property type="match status" value="1"/>
</dbReference>
<dbReference type="InterPro" id="IPR031629">
    <property type="entry name" value="DpaA_N"/>
</dbReference>
<dbReference type="PATRIC" id="fig|742734.4.peg.2150"/>
<gene>
    <name evidence="2" type="ORF">HMPREF9470_02005</name>
</gene>
<name>A0A0J9EVU7_9FIRM</name>
<evidence type="ECO:0000313" key="2">
    <source>
        <dbReference type="EMBL" id="KMW19990.1"/>
    </source>
</evidence>
<comment type="caution">
    <text evidence="2">The sequence shown here is derived from an EMBL/GenBank/DDBJ whole genome shotgun (WGS) entry which is preliminary data.</text>
</comment>
<accession>A0A0J9EVU7</accession>
<dbReference type="OrthoDB" id="8840764at2"/>
<dbReference type="Proteomes" id="UP000037392">
    <property type="component" value="Unassembled WGS sequence"/>
</dbReference>
<feature type="domain" description="Dipicolinate synthase subunit A N-terminal" evidence="1">
    <location>
        <begin position="4"/>
        <end position="110"/>
    </location>
</feature>